<dbReference type="AlphaFoldDB" id="A0A6N4V8C2"/>
<gene>
    <name evidence="1" type="ORF">MPOR_16950</name>
</gene>
<organism evidence="1 2">
    <name type="scientific">Mycolicibacterium poriferae</name>
    <dbReference type="NCBI Taxonomy" id="39694"/>
    <lineage>
        <taxon>Bacteria</taxon>
        <taxon>Bacillati</taxon>
        <taxon>Actinomycetota</taxon>
        <taxon>Actinomycetes</taxon>
        <taxon>Mycobacteriales</taxon>
        <taxon>Mycobacteriaceae</taxon>
        <taxon>Mycolicibacterium</taxon>
    </lineage>
</organism>
<accession>A0A6N4V8C2</accession>
<evidence type="ECO:0000313" key="2">
    <source>
        <dbReference type="Proteomes" id="UP000466785"/>
    </source>
</evidence>
<sequence length="367" mass="37724">MITVVEVGPVTVRGPGVAAPQRIRQAIDCIDDPITLLDERPLRVSRLWTDVLDAAAAGGGGPLAVVAPTWWPAARIEVLTAAARGLGAEVTVLRRAALLGGDTRATVVELSSELVVIAAPGVSPTVLPRDDGALVDLLAGANEVIVDVPAAVAPPDPAVTARLRAAGAPVRFSDRARVAVAAEHRCAIAPRPVPVARRRRRLPALFAGAALTVAAGAVLARAPAEQVDATAILVEGRVAVRVPADWVAERLTDGPGSARVRVGPPGGSTALHVTQSVAATAVPVGESLRRALEAEPPGVFTDFDGDARVAGRPAVTYREHRAGTEITWAVVVDGTLRIAIGCQSAAGDRHDVAGPCLEAVRSARAVR</sequence>
<dbReference type="KEGG" id="mpof:MPOR_16950"/>
<dbReference type="NCBIfam" id="TIGR03931">
    <property type="entry name" value="T7SS_Rv3446c"/>
    <property type="match status" value="1"/>
</dbReference>
<dbReference type="Proteomes" id="UP000466785">
    <property type="component" value="Chromosome"/>
</dbReference>
<dbReference type="RefSeq" id="WP_163673243.1">
    <property type="nucleotide sequence ID" value="NZ_AP022570.1"/>
</dbReference>
<proteinExistence type="predicted"/>
<name>A0A6N4V8C2_9MYCO</name>
<dbReference type="InterPro" id="IPR023840">
    <property type="entry name" value="T7SS_Rv3446c"/>
</dbReference>
<protein>
    <submittedName>
        <fullName evidence="1">Type VII secretion-associated protein</fullName>
    </submittedName>
</protein>
<evidence type="ECO:0000313" key="1">
    <source>
        <dbReference type="EMBL" id="BBX50669.1"/>
    </source>
</evidence>
<keyword evidence="2" id="KW-1185">Reference proteome</keyword>
<reference evidence="1 2" key="1">
    <citation type="journal article" date="2019" name="Emerg. Microbes Infect.">
        <title>Comprehensive subspecies identification of 175 nontuberculous mycobacteria species based on 7547 genomic profiles.</title>
        <authorList>
            <person name="Matsumoto Y."/>
            <person name="Kinjo T."/>
            <person name="Motooka D."/>
            <person name="Nabeya D."/>
            <person name="Jung N."/>
            <person name="Uechi K."/>
            <person name="Horii T."/>
            <person name="Iida T."/>
            <person name="Fujita J."/>
            <person name="Nakamura S."/>
        </authorList>
    </citation>
    <scope>NUCLEOTIDE SEQUENCE [LARGE SCALE GENOMIC DNA]</scope>
    <source>
        <strain evidence="1 2">JCM 12603</strain>
    </source>
</reference>
<dbReference type="EMBL" id="AP022570">
    <property type="protein sequence ID" value="BBX50669.1"/>
    <property type="molecule type" value="Genomic_DNA"/>
</dbReference>